<dbReference type="GO" id="GO:0009448">
    <property type="term" value="P:gamma-aminobutyric acid metabolic process"/>
    <property type="evidence" value="ECO:0007669"/>
    <property type="project" value="InterPro"/>
</dbReference>
<dbReference type="GO" id="GO:0047298">
    <property type="term" value="F:(S)-3-amino-2-methylpropionate transaminase activity"/>
    <property type="evidence" value="ECO:0007669"/>
    <property type="project" value="UniProtKB-EC"/>
</dbReference>
<dbReference type="PIRSF" id="PIRSF000521">
    <property type="entry name" value="Transaminase_4ab_Lys_Orn"/>
    <property type="match status" value="1"/>
</dbReference>
<keyword evidence="18" id="KW-1185">Reference proteome</keyword>
<dbReference type="InterPro" id="IPR015421">
    <property type="entry name" value="PyrdxlP-dep_Trfase_major"/>
</dbReference>
<dbReference type="PANTHER" id="PTHR11986">
    <property type="entry name" value="AMINOTRANSFERASE CLASS III"/>
    <property type="match status" value="1"/>
</dbReference>
<dbReference type="EC" id="2.6.1.22" evidence="5"/>
<evidence type="ECO:0000313" key="18">
    <source>
        <dbReference type="Proteomes" id="UP000184447"/>
    </source>
</evidence>
<comment type="catalytic activity">
    <reaction evidence="14">
        <text>4-aminobutanoate + 2-oxoglutarate = succinate semialdehyde + L-glutamate</text>
        <dbReference type="Rhea" id="RHEA:23352"/>
        <dbReference type="ChEBI" id="CHEBI:16810"/>
        <dbReference type="ChEBI" id="CHEBI:29985"/>
        <dbReference type="ChEBI" id="CHEBI:57706"/>
        <dbReference type="ChEBI" id="CHEBI:59888"/>
        <dbReference type="EC" id="2.6.1.19"/>
    </reaction>
</comment>
<dbReference type="GO" id="GO:0042802">
    <property type="term" value="F:identical protein binding"/>
    <property type="evidence" value="ECO:0007669"/>
    <property type="project" value="TreeGrafter"/>
</dbReference>
<dbReference type="CDD" id="cd00610">
    <property type="entry name" value="OAT_like"/>
    <property type="match status" value="1"/>
</dbReference>
<dbReference type="InterPro" id="IPR005814">
    <property type="entry name" value="Aminotrans_3"/>
</dbReference>
<evidence type="ECO:0000256" key="16">
    <source>
        <dbReference type="RuleBase" id="RU003560"/>
    </source>
</evidence>
<dbReference type="PROSITE" id="PS00600">
    <property type="entry name" value="AA_TRANSFER_CLASS_3"/>
    <property type="match status" value="1"/>
</dbReference>
<keyword evidence="8 17" id="KW-0808">Transferase</keyword>
<evidence type="ECO:0000256" key="7">
    <source>
        <dbReference type="ARBA" id="ARBA00022576"/>
    </source>
</evidence>
<dbReference type="Gene3D" id="3.90.1150.10">
    <property type="entry name" value="Aspartate Aminotransferase, domain 1"/>
    <property type="match status" value="1"/>
</dbReference>
<protein>
    <recommendedName>
        <fullName evidence="12">(S)-3-amino-2-methylpropionate transaminase</fullName>
        <ecNumber evidence="6">2.6.1.19</ecNumber>
        <ecNumber evidence="5">2.6.1.22</ecNumber>
    </recommendedName>
    <alternativeName>
        <fullName evidence="13">GABA aminotransferase</fullName>
    </alternativeName>
    <alternativeName>
        <fullName evidence="11">Gamma-amino-N-butyrate transaminase</fullName>
    </alternativeName>
    <alternativeName>
        <fullName evidence="15">Glutamate:succinic semialdehyde transaminase</fullName>
    </alternativeName>
    <alternativeName>
        <fullName evidence="10">L-AIBAT</fullName>
    </alternativeName>
</protein>
<dbReference type="FunFam" id="3.40.640.10:FF:000013">
    <property type="entry name" value="4-aminobutyrate aminotransferase"/>
    <property type="match status" value="1"/>
</dbReference>
<organism evidence="17 18">
    <name type="scientific">Clostridium grantii DSM 8605</name>
    <dbReference type="NCBI Taxonomy" id="1121316"/>
    <lineage>
        <taxon>Bacteria</taxon>
        <taxon>Bacillati</taxon>
        <taxon>Bacillota</taxon>
        <taxon>Clostridia</taxon>
        <taxon>Eubacteriales</taxon>
        <taxon>Clostridiaceae</taxon>
        <taxon>Clostridium</taxon>
    </lineage>
</organism>
<dbReference type="InterPro" id="IPR015422">
    <property type="entry name" value="PyrdxlP-dep_Trfase_small"/>
</dbReference>
<dbReference type="GO" id="GO:0034386">
    <property type="term" value="F:4-aminobutyrate:2-oxoglutarate transaminase activity"/>
    <property type="evidence" value="ECO:0007669"/>
    <property type="project" value="UniProtKB-EC"/>
</dbReference>
<evidence type="ECO:0000256" key="1">
    <source>
        <dbReference type="ARBA" id="ARBA00001750"/>
    </source>
</evidence>
<evidence type="ECO:0000256" key="6">
    <source>
        <dbReference type="ARBA" id="ARBA00012912"/>
    </source>
</evidence>
<dbReference type="Gene3D" id="3.40.640.10">
    <property type="entry name" value="Type I PLP-dependent aspartate aminotransferase-like (Major domain)"/>
    <property type="match status" value="1"/>
</dbReference>
<evidence type="ECO:0000313" key="17">
    <source>
        <dbReference type="EMBL" id="SHH88626.1"/>
    </source>
</evidence>
<evidence type="ECO:0000256" key="11">
    <source>
        <dbReference type="ARBA" id="ARBA00030204"/>
    </source>
</evidence>
<dbReference type="Proteomes" id="UP000184447">
    <property type="component" value="Unassembled WGS sequence"/>
</dbReference>
<evidence type="ECO:0000256" key="10">
    <source>
        <dbReference type="ARBA" id="ARBA00029760"/>
    </source>
</evidence>
<comment type="catalytic activity">
    <reaction evidence="1">
        <text>(S)-3-amino-2-methylpropanoate + 2-oxoglutarate = 2-methyl-3-oxopropanoate + L-glutamate</text>
        <dbReference type="Rhea" id="RHEA:13993"/>
        <dbReference type="ChEBI" id="CHEBI:16810"/>
        <dbReference type="ChEBI" id="CHEBI:29985"/>
        <dbReference type="ChEBI" id="CHEBI:57700"/>
        <dbReference type="ChEBI" id="CHEBI:58655"/>
        <dbReference type="EC" id="2.6.1.22"/>
    </reaction>
</comment>
<evidence type="ECO:0000256" key="4">
    <source>
        <dbReference type="ARBA" id="ARBA00008954"/>
    </source>
</evidence>
<evidence type="ECO:0000256" key="13">
    <source>
        <dbReference type="ARBA" id="ARBA00031787"/>
    </source>
</evidence>
<dbReference type="InterPro" id="IPR004632">
    <property type="entry name" value="4NH2But_aminotransferase_bac"/>
</dbReference>
<reference evidence="17 18" key="1">
    <citation type="submission" date="2016-11" db="EMBL/GenBank/DDBJ databases">
        <authorList>
            <person name="Jaros S."/>
            <person name="Januszkiewicz K."/>
            <person name="Wedrychowicz H."/>
        </authorList>
    </citation>
    <scope>NUCLEOTIDE SEQUENCE [LARGE SCALE GENOMIC DNA]</scope>
    <source>
        <strain evidence="17 18">DSM 8605</strain>
    </source>
</reference>
<gene>
    <name evidence="17" type="ORF">SAMN02745207_03005</name>
</gene>
<dbReference type="Pfam" id="PF00202">
    <property type="entry name" value="Aminotran_3"/>
    <property type="match status" value="1"/>
</dbReference>
<evidence type="ECO:0000256" key="15">
    <source>
        <dbReference type="ARBA" id="ARBA00050054"/>
    </source>
</evidence>
<dbReference type="InterPro" id="IPR049704">
    <property type="entry name" value="Aminotrans_3_PPA_site"/>
</dbReference>
<proteinExistence type="inferred from homology"/>
<dbReference type="GO" id="GO:0030170">
    <property type="term" value="F:pyridoxal phosphate binding"/>
    <property type="evidence" value="ECO:0007669"/>
    <property type="project" value="InterPro"/>
</dbReference>
<keyword evidence="9 16" id="KW-0663">Pyridoxal phosphate</keyword>
<dbReference type="SUPFAM" id="SSF53383">
    <property type="entry name" value="PLP-dependent transferases"/>
    <property type="match status" value="1"/>
</dbReference>
<evidence type="ECO:0000256" key="9">
    <source>
        <dbReference type="ARBA" id="ARBA00022898"/>
    </source>
</evidence>
<evidence type="ECO:0000256" key="12">
    <source>
        <dbReference type="ARBA" id="ARBA00030857"/>
    </source>
</evidence>
<dbReference type="NCBIfam" id="TIGR00700">
    <property type="entry name" value="GABAtrnsam"/>
    <property type="match status" value="1"/>
</dbReference>
<dbReference type="InterPro" id="IPR015424">
    <property type="entry name" value="PyrdxlP-dep_Trfase"/>
</dbReference>
<dbReference type="OrthoDB" id="9801052at2"/>
<dbReference type="STRING" id="1121316.SAMN02745207_03005"/>
<dbReference type="InterPro" id="IPR050103">
    <property type="entry name" value="Class-III_PLP-dep_AT"/>
</dbReference>
<evidence type="ECO:0000256" key="3">
    <source>
        <dbReference type="ARBA" id="ARBA00005176"/>
    </source>
</evidence>
<evidence type="ECO:0000256" key="14">
    <source>
        <dbReference type="ARBA" id="ARBA00048021"/>
    </source>
</evidence>
<evidence type="ECO:0000256" key="8">
    <source>
        <dbReference type="ARBA" id="ARBA00022679"/>
    </source>
</evidence>
<keyword evidence="7 17" id="KW-0032">Aminotransferase</keyword>
<dbReference type="AlphaFoldDB" id="A0A1M5WM76"/>
<name>A0A1M5WM76_9CLOT</name>
<comment type="cofactor">
    <cofactor evidence="2">
        <name>pyridoxal 5'-phosphate</name>
        <dbReference type="ChEBI" id="CHEBI:597326"/>
    </cofactor>
</comment>
<evidence type="ECO:0000256" key="5">
    <source>
        <dbReference type="ARBA" id="ARBA00012876"/>
    </source>
</evidence>
<comment type="pathway">
    <text evidence="3">Amino-acid degradation; 4-aminobutanoate degradation.</text>
</comment>
<dbReference type="EC" id="2.6.1.19" evidence="6"/>
<comment type="similarity">
    <text evidence="4 16">Belongs to the class-III pyridoxal-phosphate-dependent aminotransferase family.</text>
</comment>
<dbReference type="RefSeq" id="WP_073339255.1">
    <property type="nucleotide sequence ID" value="NZ_FQXM01000018.1"/>
</dbReference>
<accession>A0A1M5WM76</accession>
<dbReference type="PANTHER" id="PTHR11986:SF58">
    <property type="entry name" value="LEUCINE_METHIONINE RACEMASE"/>
    <property type="match status" value="1"/>
</dbReference>
<sequence length="449" mass="49113">MINEKSAKIITETIPGPKSLELFEKKQKYVARGIGVSSKLFVEESKGALLKDVDGNVFIDFAAGIGVQNVGHCDDEVVAAVKEQVEKLIHPSFNVCMYEPYVELAEKLVEKTPGDYAKKLIFANSGAEAVENAVKIARKYNGKPIVLSLENAFHGRTYMAMTLTSKVKPYKDGFAPFNTDTFKIPSANCYRCEFSDAKYPECGLKCAKRVRTLLKGELSPDTVSAMIVEPVQGEGGFIVPPKEYLQELQKICNENNIVFIVDEIQAGFARTGKLFASENFDIEPDIITLSKSIAAGLPLSAVVGKEEIMEAPIPGSIGGTYSGNPVACVAGLKVLEKIERDNLCQRANEIGEIIKGRMNELMEKCAYIGDVRGIGAMVGVEFVKDKESKEPYKEIVGKICDYCLQKGVVFISAGIFSNVVRFLPPLVMTDEQLEYGLSVLEEAILSVAK</sequence>
<dbReference type="EMBL" id="FQXM01000018">
    <property type="protein sequence ID" value="SHH88626.1"/>
    <property type="molecule type" value="Genomic_DNA"/>
</dbReference>
<evidence type="ECO:0000256" key="2">
    <source>
        <dbReference type="ARBA" id="ARBA00001933"/>
    </source>
</evidence>